<dbReference type="AlphaFoldDB" id="A0A0B2Q3N8"/>
<dbReference type="Pfam" id="PF13456">
    <property type="entry name" value="RVT_3"/>
    <property type="match status" value="1"/>
</dbReference>
<dbReference type="InterPro" id="IPR012337">
    <property type="entry name" value="RNaseH-like_sf"/>
</dbReference>
<accession>A0A0B2Q3N8</accession>
<dbReference type="PANTHER" id="PTHR47074">
    <property type="entry name" value="BNAC02G40300D PROTEIN"/>
    <property type="match status" value="1"/>
</dbReference>
<dbReference type="PANTHER" id="PTHR47074:SF48">
    <property type="entry name" value="POLYNUCLEOTIDYL TRANSFERASE, RIBONUCLEASE H-LIKE SUPERFAMILY PROTEIN"/>
    <property type="match status" value="1"/>
</dbReference>
<organism evidence="2">
    <name type="scientific">Glycine soja</name>
    <name type="common">Wild soybean</name>
    <dbReference type="NCBI Taxonomy" id="3848"/>
    <lineage>
        <taxon>Eukaryota</taxon>
        <taxon>Viridiplantae</taxon>
        <taxon>Streptophyta</taxon>
        <taxon>Embryophyta</taxon>
        <taxon>Tracheophyta</taxon>
        <taxon>Spermatophyta</taxon>
        <taxon>Magnoliopsida</taxon>
        <taxon>eudicotyledons</taxon>
        <taxon>Gunneridae</taxon>
        <taxon>Pentapetalae</taxon>
        <taxon>rosids</taxon>
        <taxon>fabids</taxon>
        <taxon>Fabales</taxon>
        <taxon>Fabaceae</taxon>
        <taxon>Papilionoideae</taxon>
        <taxon>50 kb inversion clade</taxon>
        <taxon>NPAAA clade</taxon>
        <taxon>indigoferoid/millettioid clade</taxon>
        <taxon>Phaseoleae</taxon>
        <taxon>Glycine</taxon>
        <taxon>Glycine subgen. Soja</taxon>
    </lineage>
</organism>
<dbReference type="CDD" id="cd06222">
    <property type="entry name" value="RNase_H_like"/>
    <property type="match status" value="1"/>
</dbReference>
<dbReference type="InterPro" id="IPR002156">
    <property type="entry name" value="RNaseH_domain"/>
</dbReference>
<evidence type="ECO:0000259" key="1">
    <source>
        <dbReference type="Pfam" id="PF13456"/>
    </source>
</evidence>
<dbReference type="InterPro" id="IPR036397">
    <property type="entry name" value="RNaseH_sf"/>
</dbReference>
<evidence type="ECO:0000313" key="2">
    <source>
        <dbReference type="EMBL" id="KHN14619.1"/>
    </source>
</evidence>
<gene>
    <name evidence="2" type="ORF">glysoja_024714</name>
</gene>
<dbReference type="Gene3D" id="3.30.420.10">
    <property type="entry name" value="Ribonuclease H-like superfamily/Ribonuclease H"/>
    <property type="match status" value="1"/>
</dbReference>
<proteinExistence type="predicted"/>
<dbReference type="EMBL" id="KN661573">
    <property type="protein sequence ID" value="KHN14619.1"/>
    <property type="molecule type" value="Genomic_DNA"/>
</dbReference>
<reference evidence="2" key="1">
    <citation type="submission" date="2014-07" db="EMBL/GenBank/DDBJ databases">
        <title>Identification of a novel salt tolerance gene in wild soybean by whole-genome sequencing.</title>
        <authorList>
            <person name="Lam H.-M."/>
            <person name="Qi X."/>
            <person name="Li M.-W."/>
            <person name="Liu X."/>
            <person name="Xie M."/>
            <person name="Ni M."/>
            <person name="Xu X."/>
        </authorList>
    </citation>
    <scope>NUCLEOTIDE SEQUENCE [LARGE SCALE GENOMIC DNA]</scope>
    <source>
        <tissue evidence="2">Root</tissue>
    </source>
</reference>
<dbReference type="SUPFAM" id="SSF53098">
    <property type="entry name" value="Ribonuclease H-like"/>
    <property type="match status" value="1"/>
</dbReference>
<dbReference type="InterPro" id="IPR044730">
    <property type="entry name" value="RNase_H-like_dom_plant"/>
</dbReference>
<protein>
    <recommendedName>
        <fullName evidence="1">RNase H type-1 domain-containing protein</fullName>
    </recommendedName>
</protein>
<dbReference type="GO" id="GO:0004523">
    <property type="term" value="F:RNA-DNA hybrid ribonuclease activity"/>
    <property type="evidence" value="ECO:0007669"/>
    <property type="project" value="InterPro"/>
</dbReference>
<feature type="domain" description="RNase H type-1" evidence="1">
    <location>
        <begin position="11"/>
        <end position="135"/>
    </location>
</feature>
<name>A0A0B2Q3N8_GLYSO</name>
<dbReference type="Proteomes" id="UP000053555">
    <property type="component" value="Unassembled WGS sequence"/>
</dbReference>
<dbReference type="InterPro" id="IPR052929">
    <property type="entry name" value="RNase_H-like_EbsB-rel"/>
</dbReference>
<sequence length="239" mass="27578">MPPSKGRMKCNIDAAFREGGRRMGIGACLRDDRGHCVHAFTTLKPYLPTMKEDEALAILHTLEYLKNNGFHDTLIWWKLPVRWWLETFSVGTMTIWNLAASLINKCRRFLLDILNVSIGFIRRQANSVAHSLAKDDFYELNLWYDIWFKISAPCTRVSYYGHIPDLHLCVCDVLTNGKWDLNRLKMMIPRDVRAKIKTIVPCLHSSLPNIVYLKLGIASWNWVWKASIAHIFAHNATPP</sequence>
<dbReference type="GO" id="GO:0003676">
    <property type="term" value="F:nucleic acid binding"/>
    <property type="evidence" value="ECO:0007669"/>
    <property type="project" value="InterPro"/>
</dbReference>